<keyword evidence="2" id="KW-1185">Reference proteome</keyword>
<gene>
    <name evidence="1" type="ORF">PSON_ATCC_30995.1.T1200151</name>
</gene>
<accession>A0A8S1QV72</accession>
<protein>
    <submittedName>
        <fullName evidence="1">Uncharacterized protein</fullName>
    </submittedName>
</protein>
<dbReference type="AlphaFoldDB" id="A0A8S1QV72"/>
<evidence type="ECO:0000313" key="2">
    <source>
        <dbReference type="Proteomes" id="UP000692954"/>
    </source>
</evidence>
<evidence type="ECO:0000313" key="1">
    <source>
        <dbReference type="EMBL" id="CAD8119303.1"/>
    </source>
</evidence>
<organism evidence="1 2">
    <name type="scientific">Paramecium sonneborni</name>
    <dbReference type="NCBI Taxonomy" id="65129"/>
    <lineage>
        <taxon>Eukaryota</taxon>
        <taxon>Sar</taxon>
        <taxon>Alveolata</taxon>
        <taxon>Ciliophora</taxon>
        <taxon>Intramacronucleata</taxon>
        <taxon>Oligohymenophorea</taxon>
        <taxon>Peniculida</taxon>
        <taxon>Parameciidae</taxon>
        <taxon>Paramecium</taxon>
    </lineage>
</organism>
<name>A0A8S1QV72_9CILI</name>
<reference evidence="1" key="1">
    <citation type="submission" date="2021-01" db="EMBL/GenBank/DDBJ databases">
        <authorList>
            <consortium name="Genoscope - CEA"/>
            <person name="William W."/>
        </authorList>
    </citation>
    <scope>NUCLEOTIDE SEQUENCE</scope>
</reference>
<comment type="caution">
    <text evidence="1">The sequence shown here is derived from an EMBL/GenBank/DDBJ whole genome shotgun (WGS) entry which is preliminary data.</text>
</comment>
<dbReference type="Proteomes" id="UP000692954">
    <property type="component" value="Unassembled WGS sequence"/>
</dbReference>
<sequence length="178" mass="21015">MDLENQNQAAFLDSKDMVEKLEKLEITSESFDSKMACIQYFSYILTWDIVNARFFFYKYQRLLESDQLGIEMTKFLKLVFENKHSELIKGCDKLCEILNTQQVYKKWIEELKNRVQEHLKDLIEKNFQSISAVRLSSFGINPQGKAYVKVEEKQQANTPLNIEKLSQIARLIQNMENK</sequence>
<dbReference type="OrthoDB" id="305006at2759"/>
<dbReference type="EMBL" id="CAJJDN010000120">
    <property type="protein sequence ID" value="CAD8119303.1"/>
    <property type="molecule type" value="Genomic_DNA"/>
</dbReference>
<proteinExistence type="predicted"/>